<comment type="function">
    <text evidence="6">Component of the post-replicative DNA mismatch repair system (MMR).</text>
</comment>
<dbReference type="GO" id="GO:0032301">
    <property type="term" value="C:MutSalpha complex"/>
    <property type="evidence" value="ECO:0007669"/>
    <property type="project" value="TreeGrafter"/>
</dbReference>
<dbReference type="SUPFAM" id="SSF52540">
    <property type="entry name" value="P-loop containing nucleoside triphosphate hydrolases"/>
    <property type="match status" value="1"/>
</dbReference>
<dbReference type="PANTHER" id="PTHR11361">
    <property type="entry name" value="DNA MISMATCH REPAIR PROTEIN MUTS FAMILY MEMBER"/>
    <property type="match status" value="1"/>
</dbReference>
<feature type="compositionally biased region" description="Polar residues" evidence="8">
    <location>
        <begin position="60"/>
        <end position="75"/>
    </location>
</feature>
<proteinExistence type="inferred from homology"/>
<dbReference type="Pfam" id="PF05188">
    <property type="entry name" value="MutS_II"/>
    <property type="match status" value="1"/>
</dbReference>
<dbReference type="GO" id="GO:0030983">
    <property type="term" value="F:mismatched DNA binding"/>
    <property type="evidence" value="ECO:0007669"/>
    <property type="project" value="UniProtKB-UniRule"/>
</dbReference>
<dbReference type="Gene3D" id="1.10.1420.10">
    <property type="match status" value="2"/>
</dbReference>
<dbReference type="InterPro" id="IPR036187">
    <property type="entry name" value="DNA_mismatch_repair_MutS_sf"/>
</dbReference>
<evidence type="ECO:0000256" key="8">
    <source>
        <dbReference type="SAM" id="MobiDB-lite"/>
    </source>
</evidence>
<comment type="similarity">
    <text evidence="1 6">Belongs to the DNA mismatch repair MutS family.</text>
</comment>
<keyword evidence="3 6" id="KW-0227">DNA damage</keyword>
<dbReference type="GO" id="GO:0005524">
    <property type="term" value="F:ATP binding"/>
    <property type="evidence" value="ECO:0007669"/>
    <property type="project" value="UniProtKB-UniRule"/>
</dbReference>
<organism evidence="10 11">
    <name type="scientific">Phellinidium pouzarii</name>
    <dbReference type="NCBI Taxonomy" id="167371"/>
    <lineage>
        <taxon>Eukaryota</taxon>
        <taxon>Fungi</taxon>
        <taxon>Dikarya</taxon>
        <taxon>Basidiomycota</taxon>
        <taxon>Agaricomycotina</taxon>
        <taxon>Agaricomycetes</taxon>
        <taxon>Hymenochaetales</taxon>
        <taxon>Hymenochaetaceae</taxon>
        <taxon>Phellinidium</taxon>
    </lineage>
</organism>
<dbReference type="Gene3D" id="3.40.50.150">
    <property type="entry name" value="Vaccinia Virus protein VP39"/>
    <property type="match status" value="1"/>
</dbReference>
<dbReference type="SUPFAM" id="SSF48334">
    <property type="entry name" value="DNA repair protein MutS, domain III"/>
    <property type="match status" value="1"/>
</dbReference>
<feature type="region of interest" description="Disordered" evidence="8">
    <location>
        <begin position="1"/>
        <end position="303"/>
    </location>
</feature>
<dbReference type="Proteomes" id="UP000308199">
    <property type="component" value="Unassembled WGS sequence"/>
</dbReference>
<evidence type="ECO:0000256" key="4">
    <source>
        <dbReference type="ARBA" id="ARBA00022840"/>
    </source>
</evidence>
<dbReference type="InterPro" id="IPR007695">
    <property type="entry name" value="DNA_mismatch_repair_MutS-lik_N"/>
</dbReference>
<feature type="compositionally biased region" description="Basic and acidic residues" evidence="8">
    <location>
        <begin position="48"/>
        <end position="59"/>
    </location>
</feature>
<evidence type="ECO:0000313" key="11">
    <source>
        <dbReference type="Proteomes" id="UP000308199"/>
    </source>
</evidence>
<keyword evidence="6" id="KW-0234">DNA repair</keyword>
<evidence type="ECO:0000256" key="2">
    <source>
        <dbReference type="ARBA" id="ARBA00022741"/>
    </source>
</evidence>
<dbReference type="OrthoDB" id="121051at2759"/>
<dbReference type="InterPro" id="IPR029063">
    <property type="entry name" value="SAM-dependent_MTases_sf"/>
</dbReference>
<accession>A0A4S4KYM8</accession>
<feature type="compositionally biased region" description="Low complexity" evidence="8">
    <location>
        <begin position="90"/>
        <end position="103"/>
    </location>
</feature>
<dbReference type="Pfam" id="PF00488">
    <property type="entry name" value="MutS_V"/>
    <property type="match status" value="1"/>
</dbReference>
<keyword evidence="11" id="KW-1185">Reference proteome</keyword>
<dbReference type="Pfam" id="PF01624">
    <property type="entry name" value="MutS_I"/>
    <property type="match status" value="1"/>
</dbReference>
<dbReference type="PROSITE" id="PS00486">
    <property type="entry name" value="DNA_MISMATCH_REPAIR_2"/>
    <property type="match status" value="1"/>
</dbReference>
<dbReference type="Gene3D" id="3.40.50.300">
    <property type="entry name" value="P-loop containing nucleotide triphosphate hydrolases"/>
    <property type="match status" value="1"/>
</dbReference>
<feature type="domain" description="DNA mismatch repair proteins mutS family" evidence="9">
    <location>
        <begin position="1070"/>
        <end position="1086"/>
    </location>
</feature>
<dbReference type="Gene3D" id="3.30.420.110">
    <property type="entry name" value="MutS, connector domain"/>
    <property type="match status" value="1"/>
</dbReference>
<dbReference type="InterPro" id="IPR027417">
    <property type="entry name" value="P-loop_NTPase"/>
</dbReference>
<dbReference type="PANTHER" id="PTHR11361:SF148">
    <property type="entry name" value="DNA MISMATCH REPAIR PROTEIN MSH6"/>
    <property type="match status" value="1"/>
</dbReference>
<dbReference type="InterPro" id="IPR036678">
    <property type="entry name" value="MutS_con_dom_sf"/>
</dbReference>
<gene>
    <name evidence="10" type="ORF">EW145_g5888</name>
</gene>
<feature type="compositionally biased region" description="Low complexity" evidence="8">
    <location>
        <begin position="24"/>
        <end position="42"/>
    </location>
</feature>
<dbReference type="Pfam" id="PF05192">
    <property type="entry name" value="MutS_III"/>
    <property type="match status" value="1"/>
</dbReference>
<evidence type="ECO:0000256" key="7">
    <source>
        <dbReference type="SAM" id="Coils"/>
    </source>
</evidence>
<evidence type="ECO:0000256" key="3">
    <source>
        <dbReference type="ARBA" id="ARBA00022763"/>
    </source>
</evidence>
<keyword evidence="7" id="KW-0175">Coiled coil</keyword>
<comment type="caution">
    <text evidence="10">The sequence shown here is derived from an EMBL/GenBank/DDBJ whole genome shotgun (WGS) entry which is preliminary data.</text>
</comment>
<dbReference type="EMBL" id="SGPK01000395">
    <property type="protein sequence ID" value="THH03935.1"/>
    <property type="molecule type" value="Genomic_DNA"/>
</dbReference>
<keyword evidence="4 6" id="KW-0067">ATP-binding</keyword>
<feature type="compositionally biased region" description="Low complexity" evidence="8">
    <location>
        <begin position="240"/>
        <end position="268"/>
    </location>
</feature>
<keyword evidence="5 6" id="KW-0238">DNA-binding</keyword>
<dbReference type="SUPFAM" id="SSF53150">
    <property type="entry name" value="DNA repair protein MutS, domain II"/>
    <property type="match status" value="1"/>
</dbReference>
<feature type="compositionally biased region" description="Basic residues" evidence="8">
    <location>
        <begin position="196"/>
        <end position="214"/>
    </location>
</feature>
<sequence>MAPPKPQNPNGDGMKQKSLMGWFAKAPATSQTSSQTKTQKPALTQKLKAIDKSKTEELTGRTSDLSSSTANCLKMSSSSTSGSVKTAEPSSSFPSMKSSSGASDPSPKNTPPTSDAMDVDVQSNDEDAEIVGVKTNRGKRKIVMNDSDSDTGMNVRSAQPSSEAGNLSPVLNTRAKKARVSLFESDNEDEEEAKGVFKKRLSHFKKPALSKKTKKSSDGSQPDSDFMPVDESDAEVPVTSSHRGSSISASRSEFDSSAAELDSASELSDAPKKSYAKSKNSKIAKLAPKKGLSGEGSRPSGSSCFLTAAEQRANEKKVEKKSSEDAYEFLKVVQDKDKNKPGDPGYDPRTLYIPKSAWASFTPFEKQFWEIKQNHYDTILFFQKGKFLELYEDDARIGHQEFDLKLTDRVKMAMVGVPETSFNFWAAKFLAKGYKVGRVDQAETALGAEMRIAADRQADKPKKGAGDKIVRRELNKVYTNGTLVDAELLVDEQAGHCVSIRELDPATDKGSFGICVLDTSTSEFNMSEFEDDACRTKLETMIRQLRPKELVYTKGNLSVSTTRLLKAVLPGSCLWTALREVEGFKYKETLEELRILYPDNGDDMEEGAGIPDAIREMLTNEPAVEALGAMIWYLRQLNIDKDILSMKNFNVYDPMKRGQGLVLDGQTLAHVEVLQNSEGTDEGSLLKILGRCITPFGKRLFRIWLCMPLREISTINARLDAVQDLMDHPTFEHDFTQLAKGIPDLERIVSRVHAKNCKVKDFLKVLGSFRKLTKGLDTLSEVADTFNSKQVSGLLRSSPDLGPNIKNIEDMFTKPDEKSDELLPQEGKDDIYDGIMKEIRKLEDKLDSALEKLENETGYKLSYWHSATGTKDIYLVQTKAGQKSIPKNWSKQGGTKARSIITLYFFCFLKTSHPQAASRWHVPELAQSIRLLKEAREKRSSAIKDFRFRLFAEFDKDRDVWLRAVRTFAELDCLFSLAKSSAAIGEPACRPEFVEGPNMGGKSTVMRMTATGVIMAQLGMLVPAQSARLSPVDAILTRMGAYDNMFSNASTFKVELDECCKILRDATPRSLVILDELGRGTSTYDGMAIAGAVLHQLATHTLPLCFFATHYGSLTDDFSYHPNIRNMHMSTIVDDEKCELVFLYKLVEGIASSSFGTHVANLAGVPMDVVKRAEVISGDFARQFKERIEGKRTSTLPLVAQADFAYLLRVAAGKTGLCEIVELGAGCALPSILAATLPQGGPSVVVITDYPDEAIMSNLRINIHANERRQVALSPVKAMSGVQTSRLFSTFFIHAIHNPHPVGKALTLSSSLTSCIITIRIQRSSPRSSSSFTARLPHVQGVGLVMEEGAPDDIWRGSREVWRMGKLSEDTLGIRKAMCRWWIVKWSERTLEDVSRLS</sequence>
<evidence type="ECO:0000256" key="1">
    <source>
        <dbReference type="ARBA" id="ARBA00006271"/>
    </source>
</evidence>
<dbReference type="SMART" id="SM00534">
    <property type="entry name" value="MUTSac"/>
    <property type="match status" value="1"/>
</dbReference>
<keyword evidence="2 6" id="KW-0547">Nucleotide-binding</keyword>
<dbReference type="InterPro" id="IPR045076">
    <property type="entry name" value="MutS"/>
</dbReference>
<dbReference type="SUPFAM" id="SSF55271">
    <property type="entry name" value="DNA repair protein MutS, domain I"/>
    <property type="match status" value="1"/>
</dbReference>
<dbReference type="Gene3D" id="3.40.1170.10">
    <property type="entry name" value="DNA repair protein MutS, domain I"/>
    <property type="match status" value="1"/>
</dbReference>
<evidence type="ECO:0000313" key="10">
    <source>
        <dbReference type="EMBL" id="THH03935.1"/>
    </source>
</evidence>
<reference evidence="10 11" key="1">
    <citation type="submission" date="2019-02" db="EMBL/GenBank/DDBJ databases">
        <title>Genome sequencing of the rare red list fungi Phellinidium pouzarii.</title>
        <authorList>
            <person name="Buettner E."/>
            <person name="Kellner H."/>
        </authorList>
    </citation>
    <scope>NUCLEOTIDE SEQUENCE [LARGE SCALE GENOMIC DNA]</scope>
    <source>
        <strain evidence="10 11">DSM 108285</strain>
    </source>
</reference>
<dbReference type="InterPro" id="IPR007696">
    <property type="entry name" value="DNA_mismatch_repair_MutS_core"/>
</dbReference>
<dbReference type="GO" id="GO:0006298">
    <property type="term" value="P:mismatch repair"/>
    <property type="evidence" value="ECO:0007669"/>
    <property type="project" value="InterPro"/>
</dbReference>
<feature type="coiled-coil region" evidence="7">
    <location>
        <begin position="832"/>
        <end position="859"/>
    </location>
</feature>
<protein>
    <recommendedName>
        <fullName evidence="6">DNA mismatch repair protein</fullName>
    </recommendedName>
</protein>
<evidence type="ECO:0000256" key="6">
    <source>
        <dbReference type="PIRNR" id="PIRNR037677"/>
    </source>
</evidence>
<dbReference type="InterPro" id="IPR000432">
    <property type="entry name" value="DNA_mismatch_repair_MutS_C"/>
</dbReference>
<dbReference type="SMART" id="SM00533">
    <property type="entry name" value="MUTSd"/>
    <property type="match status" value="1"/>
</dbReference>
<dbReference type="InterPro" id="IPR007860">
    <property type="entry name" value="DNA_mmatch_repair_MutS_con_dom"/>
</dbReference>
<dbReference type="InterPro" id="IPR016151">
    <property type="entry name" value="DNA_mismatch_repair_MutS_N"/>
</dbReference>
<evidence type="ECO:0000256" key="5">
    <source>
        <dbReference type="ARBA" id="ARBA00023125"/>
    </source>
</evidence>
<dbReference type="PIRSF" id="PIRSF037677">
    <property type="entry name" value="DNA_mis_repair_Msh6"/>
    <property type="match status" value="1"/>
</dbReference>
<dbReference type="FunFam" id="3.40.1170.10:FF:000002">
    <property type="entry name" value="DNA mismatch repair protein"/>
    <property type="match status" value="1"/>
</dbReference>
<dbReference type="GO" id="GO:0140664">
    <property type="term" value="F:ATP-dependent DNA damage sensor activity"/>
    <property type="evidence" value="ECO:0007669"/>
    <property type="project" value="InterPro"/>
</dbReference>
<evidence type="ECO:0000259" key="9">
    <source>
        <dbReference type="PROSITE" id="PS00486"/>
    </source>
</evidence>
<dbReference type="InterPro" id="IPR017261">
    <property type="entry name" value="DNA_mismatch_repair_MutS/MSH"/>
</dbReference>
<name>A0A4S4KYM8_9AGAM</name>
<feature type="compositionally biased region" description="Polar residues" evidence="8">
    <location>
        <begin position="150"/>
        <end position="171"/>
    </location>
</feature>